<gene>
    <name evidence="3" type="ORF">GTOL_12942</name>
</gene>
<keyword evidence="4" id="KW-1185">Reference proteome</keyword>
<evidence type="ECO:0000313" key="3">
    <source>
        <dbReference type="EMBL" id="CAG4885059.1"/>
    </source>
</evidence>
<keyword evidence="2" id="KW-0812">Transmembrane</keyword>
<dbReference type="Pfam" id="PF02325">
    <property type="entry name" value="CCB3_YggT"/>
    <property type="match status" value="2"/>
</dbReference>
<keyword evidence="2" id="KW-0472">Membrane</keyword>
<reference evidence="3" key="1">
    <citation type="submission" date="2021-04" db="EMBL/GenBank/DDBJ databases">
        <authorList>
            <person name="Hornung B."/>
        </authorList>
    </citation>
    <scope>NUCLEOTIDE SEQUENCE</scope>
    <source>
        <strain evidence="3">G5G6</strain>
    </source>
</reference>
<dbReference type="GO" id="GO:0016020">
    <property type="term" value="C:membrane"/>
    <property type="evidence" value="ECO:0007669"/>
    <property type="project" value="InterPro"/>
</dbReference>
<keyword evidence="2" id="KW-1133">Transmembrane helix</keyword>
<proteinExistence type="inferred from homology"/>
<comment type="similarity">
    <text evidence="1">Belongs to the YggT family.</text>
</comment>
<feature type="transmembrane region" description="Helical" evidence="2">
    <location>
        <begin position="67"/>
        <end position="87"/>
    </location>
</feature>
<dbReference type="Proteomes" id="UP000742786">
    <property type="component" value="Unassembled WGS sequence"/>
</dbReference>
<evidence type="ECO:0000256" key="2">
    <source>
        <dbReference type="SAM" id="Phobius"/>
    </source>
</evidence>
<sequence>MQILNFILQSVAGFFTFALLARFAMQWARAPFRNPIGQFVITITDWMVRPARRVIPTAWGHDLPSLVLAWLMQAIYLGVIYGISGFFKGGMGHIGIVALIALIETASVACTLAIAIVIISALLSWINPHAPVAPVINAVAGPMLQPFQRVIPLIGGIDLSPIALFFVIKLIDIGLASLRMWLLMP</sequence>
<dbReference type="AlphaFoldDB" id="A0A916N9U2"/>
<organism evidence="3 4">
    <name type="scientific">Georgfuchsia toluolica</name>
    <dbReference type="NCBI Taxonomy" id="424218"/>
    <lineage>
        <taxon>Bacteria</taxon>
        <taxon>Pseudomonadati</taxon>
        <taxon>Pseudomonadota</taxon>
        <taxon>Betaproteobacteria</taxon>
        <taxon>Nitrosomonadales</taxon>
        <taxon>Sterolibacteriaceae</taxon>
        <taxon>Georgfuchsia</taxon>
    </lineage>
</organism>
<feature type="transmembrane region" description="Helical" evidence="2">
    <location>
        <begin position="94"/>
        <end position="126"/>
    </location>
</feature>
<evidence type="ECO:0000256" key="1">
    <source>
        <dbReference type="ARBA" id="ARBA00010894"/>
    </source>
</evidence>
<dbReference type="PANTHER" id="PTHR33219">
    <property type="entry name" value="YLMG HOMOLOG PROTEIN 2, CHLOROPLASTIC"/>
    <property type="match status" value="1"/>
</dbReference>
<dbReference type="PANTHER" id="PTHR33219:SF14">
    <property type="entry name" value="PROTEIN COFACTOR ASSEMBLY OF COMPLEX C SUBUNIT B CCB3, CHLOROPLASTIC-RELATED"/>
    <property type="match status" value="1"/>
</dbReference>
<protein>
    <submittedName>
        <fullName evidence="3">YggT family protein</fullName>
    </submittedName>
</protein>
<feature type="transmembrane region" description="Helical" evidence="2">
    <location>
        <begin position="6"/>
        <end position="24"/>
    </location>
</feature>
<evidence type="ECO:0000313" key="4">
    <source>
        <dbReference type="Proteomes" id="UP000742786"/>
    </source>
</evidence>
<accession>A0A916N9U2</accession>
<name>A0A916N9U2_9PROT</name>
<dbReference type="InterPro" id="IPR003425">
    <property type="entry name" value="CCB3/YggT"/>
</dbReference>
<dbReference type="EMBL" id="CAJQUM010000001">
    <property type="protein sequence ID" value="CAG4885059.1"/>
    <property type="molecule type" value="Genomic_DNA"/>
</dbReference>
<comment type="caution">
    <text evidence="3">The sequence shown here is derived from an EMBL/GenBank/DDBJ whole genome shotgun (WGS) entry which is preliminary data.</text>
</comment>